<feature type="domain" description="Pyrroline-5-carboxylate reductase catalytic N-terminal" evidence="2">
    <location>
        <begin position="4"/>
        <end position="92"/>
    </location>
</feature>
<dbReference type="InterPro" id="IPR028939">
    <property type="entry name" value="P5C_Rdtase_cat_N"/>
</dbReference>
<accession>A0A6G7XBG8</accession>
<dbReference type="KEGG" id="lvi:G7068_00205"/>
<dbReference type="InterPro" id="IPR036291">
    <property type="entry name" value="NAD(P)-bd_dom_sf"/>
</dbReference>
<sequence length="233" mass="24830">MTTISTIGAGNIPTAIARLAASTGHRLLMTNSRGPHTLQEHVRSLGGHVEAVTMQDAVDASDIVVLSVPLSAVRTLPSDLLDGKVVIDTVNYYPQRDGQVPELDTKHATTSQIVAGHFRGARVVKGFNSIVHAHLAILGRPSRSPGRSALPIASDDAAAKALVGSLFDDLGYDAIDAGGLAESWRFERDQPAYCLPYAADRKAMLSREPGQPVPEGQQVTREQLLALLDEAVR</sequence>
<evidence type="ECO:0000313" key="4">
    <source>
        <dbReference type="Proteomes" id="UP000502677"/>
    </source>
</evidence>
<dbReference type="EMBL" id="CP049863">
    <property type="protein sequence ID" value="QIK61806.1"/>
    <property type="molecule type" value="Genomic_DNA"/>
</dbReference>
<gene>
    <name evidence="3" type="ORF">G7068_00205</name>
</gene>
<organism evidence="3 4">
    <name type="scientific">Leucobacter viscericola</name>
    <dbReference type="NCBI Taxonomy" id="2714935"/>
    <lineage>
        <taxon>Bacteria</taxon>
        <taxon>Bacillati</taxon>
        <taxon>Actinomycetota</taxon>
        <taxon>Actinomycetes</taxon>
        <taxon>Micrococcales</taxon>
        <taxon>Microbacteriaceae</taxon>
        <taxon>Leucobacter</taxon>
    </lineage>
</organism>
<name>A0A6G7XBG8_9MICO</name>
<dbReference type="InterPro" id="IPR051267">
    <property type="entry name" value="STEAP_metalloreductase"/>
</dbReference>
<evidence type="ECO:0000313" key="3">
    <source>
        <dbReference type="EMBL" id="QIK61806.1"/>
    </source>
</evidence>
<dbReference type="SUPFAM" id="SSF51735">
    <property type="entry name" value="NAD(P)-binding Rossmann-fold domains"/>
    <property type="match status" value="1"/>
</dbReference>
<dbReference type="Gene3D" id="3.40.50.720">
    <property type="entry name" value="NAD(P)-binding Rossmann-like Domain"/>
    <property type="match status" value="1"/>
</dbReference>
<dbReference type="Proteomes" id="UP000502677">
    <property type="component" value="Chromosome"/>
</dbReference>
<protein>
    <submittedName>
        <fullName evidence="3">NAD(P)-binding domain-containing protein</fullName>
    </submittedName>
</protein>
<dbReference type="RefSeq" id="WP_166287242.1">
    <property type="nucleotide sequence ID" value="NZ_CP049863.1"/>
</dbReference>
<dbReference type="GO" id="GO:0016491">
    <property type="term" value="F:oxidoreductase activity"/>
    <property type="evidence" value="ECO:0007669"/>
    <property type="project" value="UniProtKB-KW"/>
</dbReference>
<dbReference type="Pfam" id="PF03807">
    <property type="entry name" value="F420_oxidored"/>
    <property type="match status" value="1"/>
</dbReference>
<evidence type="ECO:0000259" key="2">
    <source>
        <dbReference type="Pfam" id="PF03807"/>
    </source>
</evidence>
<keyword evidence="1" id="KW-0560">Oxidoreductase</keyword>
<dbReference type="AlphaFoldDB" id="A0A6G7XBG8"/>
<evidence type="ECO:0000256" key="1">
    <source>
        <dbReference type="ARBA" id="ARBA00023002"/>
    </source>
</evidence>
<proteinExistence type="predicted"/>
<keyword evidence="4" id="KW-1185">Reference proteome</keyword>
<reference evidence="3 4" key="1">
    <citation type="submission" date="2020-03" db="EMBL/GenBank/DDBJ databases">
        <title>Leucobacter sp. nov., isolated from beetles.</title>
        <authorList>
            <person name="Hyun D.-W."/>
            <person name="Bae J.-W."/>
        </authorList>
    </citation>
    <scope>NUCLEOTIDE SEQUENCE [LARGE SCALE GENOMIC DNA]</scope>
    <source>
        <strain evidence="3 4">HDW9C</strain>
    </source>
</reference>
<dbReference type="PANTHER" id="PTHR14239">
    <property type="entry name" value="DUDULIN-RELATED"/>
    <property type="match status" value="1"/>
</dbReference>
<dbReference type="PANTHER" id="PTHR14239:SF10">
    <property type="entry name" value="REDUCTASE"/>
    <property type="match status" value="1"/>
</dbReference>